<reference evidence="2 3" key="1">
    <citation type="submission" date="2020-02" db="EMBL/GenBank/DDBJ databases">
        <authorList>
            <person name="Ferguson B K."/>
        </authorList>
    </citation>
    <scope>NUCLEOTIDE SEQUENCE [LARGE SCALE GENOMIC DNA]</scope>
</reference>
<dbReference type="Proteomes" id="UP000479000">
    <property type="component" value="Unassembled WGS sequence"/>
</dbReference>
<gene>
    <name evidence="2" type="ORF">NTEN_LOCUS6637</name>
</gene>
<proteinExistence type="predicted"/>
<protein>
    <submittedName>
        <fullName evidence="2">Uncharacterized protein</fullName>
    </submittedName>
</protein>
<feature type="compositionally biased region" description="Polar residues" evidence="1">
    <location>
        <begin position="384"/>
        <end position="393"/>
    </location>
</feature>
<evidence type="ECO:0000313" key="3">
    <source>
        <dbReference type="Proteomes" id="UP000479000"/>
    </source>
</evidence>
<organism evidence="2 3">
    <name type="scientific">Nesidiocoris tenuis</name>
    <dbReference type="NCBI Taxonomy" id="355587"/>
    <lineage>
        <taxon>Eukaryota</taxon>
        <taxon>Metazoa</taxon>
        <taxon>Ecdysozoa</taxon>
        <taxon>Arthropoda</taxon>
        <taxon>Hexapoda</taxon>
        <taxon>Insecta</taxon>
        <taxon>Pterygota</taxon>
        <taxon>Neoptera</taxon>
        <taxon>Paraneoptera</taxon>
        <taxon>Hemiptera</taxon>
        <taxon>Heteroptera</taxon>
        <taxon>Panheteroptera</taxon>
        <taxon>Cimicomorpha</taxon>
        <taxon>Miridae</taxon>
        <taxon>Dicyphina</taxon>
        <taxon>Nesidiocoris</taxon>
    </lineage>
</organism>
<keyword evidence="3" id="KW-1185">Reference proteome</keyword>
<dbReference type="AlphaFoldDB" id="A0A6H5GD99"/>
<evidence type="ECO:0000313" key="2">
    <source>
        <dbReference type="EMBL" id="CAB0000850.1"/>
    </source>
</evidence>
<feature type="region of interest" description="Disordered" evidence="1">
    <location>
        <begin position="348"/>
        <end position="399"/>
    </location>
</feature>
<accession>A0A6H5GD99</accession>
<sequence>MPYTVEQVSTYPVHVPLKIPIKVHHPEGQFPGIEGINEQNLQQLDWMEANHSPQKVAIKGFEPHQANNFRPSMPNRQPFTGAGFRQMPMHYNRGNGVRLPMTRNPMRLPFMVGQGYNVPSFNPKPMSYNAPQALHVPFRYQSSNVQPKTQYPVQTNVQQTVSSYKVNEVPSESWTGYVQKPDDANGKLQFPTQLHHLNAQSHTPISDPFKSQMTNTSTVTAPGPGESPTSFRVSQTVLHAPSTPLFQPLIQQPHRHQPFSLKTASQSAGHLKWSPELHVPSSTFFKQSFPSGQNSSAEVKETPQQPKIANTFSQYEIKYNSAFQPQKTGASNFPKISVSPMATALTAQQTSAGQSKTHIGTSSNAQTTNSYLGNAQQLAKDKPSTPTDPQQPISYFGSKTILGENELSYSSSISHGRNNGTPS</sequence>
<feature type="compositionally biased region" description="Polar residues" evidence="1">
    <location>
        <begin position="348"/>
        <end position="377"/>
    </location>
</feature>
<feature type="region of interest" description="Disordered" evidence="1">
    <location>
        <begin position="205"/>
        <end position="231"/>
    </location>
</feature>
<evidence type="ECO:0000256" key="1">
    <source>
        <dbReference type="SAM" id="MobiDB-lite"/>
    </source>
</evidence>
<dbReference type="EMBL" id="CADCXU010010074">
    <property type="protein sequence ID" value="CAB0000850.1"/>
    <property type="molecule type" value="Genomic_DNA"/>
</dbReference>
<name>A0A6H5GD99_9HEMI</name>
<feature type="compositionally biased region" description="Polar residues" evidence="1">
    <location>
        <begin position="205"/>
        <end position="220"/>
    </location>
</feature>